<dbReference type="Proteomes" id="UP000070366">
    <property type="component" value="Unassembled WGS sequence"/>
</dbReference>
<sequence length="296" mass="33514">MRWKERKDRKMDFYNQEADIHVPDGLGAEEALARTTVMSIAAHQDDCEIMAYHAIANCYESDSEWYTAVVLTDGGGSPRSGGYANYTNHEIHIKRSQEQRVAADIGKYGAMVQLAYSSADVRADKRDIIEGELASLLLAARPHTMFIHNTADRHETHLGACLRALGALRKLPKEARPKRVYGMEVWRSLDWLSAKERLVFDTSRYPELAKKVIQAFDSQCTPKKRFDLAALGRRLGNATFQEPREIDESDSCNLGMDLTPLVEDDTLDIREFTLEYVKHFYQDVDGLLRQLGGGNK</sequence>
<dbReference type="AlphaFoldDB" id="A0A136Q097"/>
<accession>A0A136Q097</accession>
<keyword evidence="2" id="KW-1185">Reference proteome</keyword>
<dbReference type="OrthoDB" id="282207at2"/>
<dbReference type="STRING" id="626937.HMPREF3293_03158"/>
<evidence type="ECO:0000313" key="2">
    <source>
        <dbReference type="Proteomes" id="UP000070366"/>
    </source>
</evidence>
<dbReference type="Gene3D" id="3.40.50.10320">
    <property type="entry name" value="LmbE-like"/>
    <property type="match status" value="1"/>
</dbReference>
<dbReference type="EMBL" id="LSZW01000067">
    <property type="protein sequence ID" value="KXK64110.1"/>
    <property type="molecule type" value="Genomic_DNA"/>
</dbReference>
<organism evidence="1 2">
    <name type="scientific">Christensenella minuta</name>
    <dbReference type="NCBI Taxonomy" id="626937"/>
    <lineage>
        <taxon>Bacteria</taxon>
        <taxon>Bacillati</taxon>
        <taxon>Bacillota</taxon>
        <taxon>Clostridia</taxon>
        <taxon>Christensenellales</taxon>
        <taxon>Christensenellaceae</taxon>
        <taxon>Christensenella</taxon>
    </lineage>
</organism>
<proteinExistence type="predicted"/>
<dbReference type="InterPro" id="IPR024078">
    <property type="entry name" value="LmbE-like_dom_sf"/>
</dbReference>
<reference evidence="2" key="1">
    <citation type="submission" date="2016-02" db="EMBL/GenBank/DDBJ databases">
        <authorList>
            <person name="Mitreva M."/>
            <person name="Pepin K.H."/>
            <person name="Mihindukulasuriya K.A."/>
            <person name="Fulton R."/>
            <person name="Fronick C."/>
            <person name="O'Laughlin M."/>
            <person name="Miner T."/>
            <person name="Herter B."/>
            <person name="Rosa B.A."/>
            <person name="Cordes M."/>
            <person name="Tomlinson C."/>
            <person name="Wollam A."/>
            <person name="Palsikar V.B."/>
            <person name="Mardis E.R."/>
            <person name="Wilson R.K."/>
        </authorList>
    </citation>
    <scope>NUCLEOTIDE SEQUENCE [LARGE SCALE GENOMIC DNA]</scope>
    <source>
        <strain evidence="2">DSM 22607</strain>
    </source>
</reference>
<evidence type="ECO:0000313" key="1">
    <source>
        <dbReference type="EMBL" id="KXK64110.1"/>
    </source>
</evidence>
<comment type="caution">
    <text evidence="1">The sequence shown here is derived from an EMBL/GenBank/DDBJ whole genome shotgun (WGS) entry which is preliminary data.</text>
</comment>
<gene>
    <name evidence="1" type="ORF">HMPREF3293_03158</name>
</gene>
<name>A0A136Q097_9FIRM</name>
<dbReference type="SUPFAM" id="SSF102588">
    <property type="entry name" value="LmbE-like"/>
    <property type="match status" value="1"/>
</dbReference>
<dbReference type="KEGG" id="cmiu:B1H56_13505"/>
<dbReference type="InterPro" id="IPR003737">
    <property type="entry name" value="GlcNAc_PI_deacetylase-related"/>
</dbReference>
<dbReference type="Pfam" id="PF02585">
    <property type="entry name" value="PIG-L"/>
    <property type="match status" value="1"/>
</dbReference>
<protein>
    <submittedName>
        <fullName evidence="1">N-acetylglucosaminylphosphatidylinositol deacetylase</fullName>
    </submittedName>
</protein>